<accession>A0A834LYI4</accession>
<keyword evidence="4" id="KW-1185">Reference proteome</keyword>
<dbReference type="Proteomes" id="UP000625711">
    <property type="component" value="Unassembled WGS sequence"/>
</dbReference>
<name>A0A834LYI4_RHYFE</name>
<evidence type="ECO:0000256" key="1">
    <source>
        <dbReference type="SAM" id="MobiDB-lite"/>
    </source>
</evidence>
<evidence type="ECO:0000313" key="2">
    <source>
        <dbReference type="EMBL" id="KAF7265029.1"/>
    </source>
</evidence>
<reference evidence="3" key="1">
    <citation type="submission" date="2020-08" db="EMBL/GenBank/DDBJ databases">
        <title>Genome sequencing and assembly of the red palm weevil Rhynchophorus ferrugineus.</title>
        <authorList>
            <person name="Dias G.B."/>
            <person name="Bergman C.M."/>
            <person name="Manee M."/>
        </authorList>
    </citation>
    <scope>NUCLEOTIDE SEQUENCE</scope>
    <source>
        <strain evidence="3">AA-2017</strain>
        <tissue evidence="3">Whole larva</tissue>
    </source>
</reference>
<dbReference type="EMBL" id="JAACXV010015174">
    <property type="protein sequence ID" value="KAF7265031.1"/>
    <property type="molecule type" value="Genomic_DNA"/>
</dbReference>
<protein>
    <submittedName>
        <fullName evidence="3">Uncharacterized protein</fullName>
    </submittedName>
</protein>
<evidence type="ECO:0000313" key="4">
    <source>
        <dbReference type="Proteomes" id="UP000625711"/>
    </source>
</evidence>
<dbReference type="EMBL" id="JAACXV010015175">
    <property type="protein sequence ID" value="KAF7265029.1"/>
    <property type="molecule type" value="Genomic_DNA"/>
</dbReference>
<feature type="compositionally biased region" description="Basic and acidic residues" evidence="1">
    <location>
        <begin position="79"/>
        <end position="91"/>
    </location>
</feature>
<dbReference type="AlphaFoldDB" id="A0A834LYI4"/>
<feature type="compositionally biased region" description="Basic and acidic residues" evidence="1">
    <location>
        <begin position="98"/>
        <end position="109"/>
    </location>
</feature>
<organism evidence="3 4">
    <name type="scientific">Rhynchophorus ferrugineus</name>
    <name type="common">Red palm weevil</name>
    <name type="synonym">Curculio ferrugineus</name>
    <dbReference type="NCBI Taxonomy" id="354439"/>
    <lineage>
        <taxon>Eukaryota</taxon>
        <taxon>Metazoa</taxon>
        <taxon>Ecdysozoa</taxon>
        <taxon>Arthropoda</taxon>
        <taxon>Hexapoda</taxon>
        <taxon>Insecta</taxon>
        <taxon>Pterygota</taxon>
        <taxon>Neoptera</taxon>
        <taxon>Endopterygota</taxon>
        <taxon>Coleoptera</taxon>
        <taxon>Polyphaga</taxon>
        <taxon>Cucujiformia</taxon>
        <taxon>Curculionidae</taxon>
        <taxon>Dryophthorinae</taxon>
        <taxon>Rhynchophorus</taxon>
    </lineage>
</organism>
<gene>
    <name evidence="3" type="ORF">GWI33_021681</name>
    <name evidence="2" type="ORF">GWI33_021683</name>
</gene>
<comment type="caution">
    <text evidence="3">The sequence shown here is derived from an EMBL/GenBank/DDBJ whole genome shotgun (WGS) entry which is preliminary data.</text>
</comment>
<proteinExistence type="predicted"/>
<feature type="region of interest" description="Disordered" evidence="1">
    <location>
        <begin position="56"/>
        <end position="109"/>
    </location>
</feature>
<feature type="compositionally biased region" description="Low complexity" evidence="1">
    <location>
        <begin position="56"/>
        <end position="65"/>
    </location>
</feature>
<evidence type="ECO:0000313" key="3">
    <source>
        <dbReference type="EMBL" id="KAF7265031.1"/>
    </source>
</evidence>
<sequence length="109" mass="11454">MEKPQIVGKTICLSFGSSGVSLPVRSIILENSECLGPGAATKGICGPSTITLLPLLPSPTPWESSGGDFSREPGTPVTREPDEERSRRGTSDGRSIVKKRDGETKNGVS</sequence>